<dbReference type="Proteomes" id="UP000663832">
    <property type="component" value="Unassembled WGS sequence"/>
</dbReference>
<keyword evidence="1" id="KW-0472">Membrane</keyword>
<dbReference type="Proteomes" id="UP000663877">
    <property type="component" value="Unassembled WGS sequence"/>
</dbReference>
<protein>
    <submittedName>
        <fullName evidence="2">Uncharacterized protein</fullName>
    </submittedName>
</protein>
<comment type="caution">
    <text evidence="2">The sequence shown here is derived from an EMBL/GenBank/DDBJ whole genome shotgun (WGS) entry which is preliminary data.</text>
</comment>
<proteinExistence type="predicted"/>
<dbReference type="AlphaFoldDB" id="A0A814YGK0"/>
<dbReference type="Gene3D" id="1.20.140.150">
    <property type="match status" value="1"/>
</dbReference>
<dbReference type="EMBL" id="CAJNOI010000290">
    <property type="protein sequence ID" value="CAF1228840.1"/>
    <property type="molecule type" value="Genomic_DNA"/>
</dbReference>
<dbReference type="EMBL" id="CAJNOM010000844">
    <property type="protein sequence ID" value="CAF1570779.1"/>
    <property type="molecule type" value="Genomic_DNA"/>
</dbReference>
<feature type="transmembrane region" description="Helical" evidence="1">
    <location>
        <begin position="195"/>
        <end position="216"/>
    </location>
</feature>
<sequence>MAKKTKDTTASTAKSEAKTRAIDPHATKDLVRLLNILVLLLAITAFLLQFFAVITHHWKRQVTYLDPVVDSHQNPSNVYDDSRIDQTYGLYSRDVKVYAGHDEQLDVWTSTRFPRLDNGEDDLNHCLSETSTLRGALLTCADRLISPTQCHCRRYPHWNAIIFFEVTALILLGLVLLIVSLLTTKFHGLLKPIGVVLSFIAFLFLLIGLIILLSYLKRETRTIADSYPHIHKQIATQVGKRYTSGHHSIVRRQAHETYRAYSLLPGQHPFNETHFQQYSEADGRWVQYPYSSLRNEAYAPRSSNQQTTTPKPAYNIYGPVVGYNTVYENTRACIGWSAVLSILAMIIALLLPLILALSWIKAKTIGPEVKTITTTTVKTEFLPTPHDVTVETVPLTRPVQTEIHRQGPYDNYGGRQETIVRDVVIRDDHPIATQTYRT</sequence>
<keyword evidence="1" id="KW-1133">Transmembrane helix</keyword>
<feature type="transmembrane region" description="Helical" evidence="1">
    <location>
        <begin position="161"/>
        <end position="183"/>
    </location>
</feature>
<dbReference type="OrthoDB" id="10036339at2759"/>
<evidence type="ECO:0000313" key="5">
    <source>
        <dbReference type="Proteomes" id="UP000663877"/>
    </source>
</evidence>
<evidence type="ECO:0000256" key="1">
    <source>
        <dbReference type="SAM" id="Phobius"/>
    </source>
</evidence>
<feature type="transmembrane region" description="Helical" evidence="1">
    <location>
        <begin position="338"/>
        <end position="360"/>
    </location>
</feature>
<evidence type="ECO:0000313" key="3">
    <source>
        <dbReference type="EMBL" id="CAF1570779.1"/>
    </source>
</evidence>
<reference evidence="2" key="1">
    <citation type="submission" date="2021-02" db="EMBL/GenBank/DDBJ databases">
        <authorList>
            <person name="Nowell W R."/>
        </authorList>
    </citation>
    <scope>NUCLEOTIDE SEQUENCE</scope>
</reference>
<gene>
    <name evidence="2" type="ORF">BJG266_LOCUS28400</name>
    <name evidence="3" type="ORF">QVE165_LOCUS48808</name>
</gene>
<keyword evidence="4" id="KW-1185">Reference proteome</keyword>
<name>A0A814YGK0_9BILA</name>
<feature type="transmembrane region" description="Helical" evidence="1">
    <location>
        <begin position="33"/>
        <end position="54"/>
    </location>
</feature>
<accession>A0A814YGK0</accession>
<organism evidence="2 5">
    <name type="scientific">Adineta steineri</name>
    <dbReference type="NCBI Taxonomy" id="433720"/>
    <lineage>
        <taxon>Eukaryota</taxon>
        <taxon>Metazoa</taxon>
        <taxon>Spiralia</taxon>
        <taxon>Gnathifera</taxon>
        <taxon>Rotifera</taxon>
        <taxon>Eurotatoria</taxon>
        <taxon>Bdelloidea</taxon>
        <taxon>Adinetida</taxon>
        <taxon>Adinetidae</taxon>
        <taxon>Adineta</taxon>
    </lineage>
</organism>
<keyword evidence="1" id="KW-0812">Transmembrane</keyword>
<evidence type="ECO:0000313" key="4">
    <source>
        <dbReference type="Proteomes" id="UP000663832"/>
    </source>
</evidence>
<evidence type="ECO:0000313" key="2">
    <source>
        <dbReference type="EMBL" id="CAF1228840.1"/>
    </source>
</evidence>